<feature type="transmembrane region" description="Helical" evidence="7">
    <location>
        <begin position="153"/>
        <end position="170"/>
    </location>
</feature>
<evidence type="ECO:0000313" key="8">
    <source>
        <dbReference type="EMBL" id="CAD7225408.1"/>
    </source>
</evidence>
<sequence length="612" mass="67221">MSVNGVITKPTTNLAPADNADLRRTLRRRIHYLKRVCKRHWKGIVLVSVPIILTPVLITDWDSHATRCAVVLLLMAIYWITEAVPIPVTALIPMWAFPALGVLSTGEVTKVYMKETNAMFLGGLMVIIAIEYCGLHERIAFRALLLVGTAEKWLMLGFMSVTMLLSMWISNTATTALMVPVVEAVLNELYKPDEVPESPATMSHAISNGKLGAKSLDDKLLRRKVEDVQTEFHSGIRHSRAGLSMVDLEMYNSTWENELDAPDEDDEDNDSEEEPPPRPQEELRPNVIAFKRARNLILCGVAYAANIGGTGSLTGTGPNLVVKGLLDELLSSSSPGTLKPQLMKEDLKERAENARKIIQKRYDDLGPLTIFRSPRFMPGWADDSPVNVGGATPAIFIGFLLFALPAHPTYMSHFPKFLRFAVSRPGQPPPRKGADALITWSAVHERMPWGVLILIGGGFALSEAVQKSGLSNLLGDKLEALSSIPPGAFLLIVTLATSFLTEVTSSTAFASIIIPILLRVSESLRLNPLYLSLPCAISCSYAFMLPAATPPNAIVYHAAQMNSMDLIRNGFVLNIVCVLVINLMTISLGNVFFDINTYPSWAENVTSVEYIR</sequence>
<evidence type="ECO:0000256" key="7">
    <source>
        <dbReference type="SAM" id="Phobius"/>
    </source>
</evidence>
<dbReference type="Pfam" id="PF00939">
    <property type="entry name" value="Na_sulph_symp"/>
    <property type="match status" value="2"/>
</dbReference>
<feature type="transmembrane region" description="Helical" evidence="7">
    <location>
        <begin position="487"/>
        <end position="517"/>
    </location>
</feature>
<evidence type="ECO:0000256" key="3">
    <source>
        <dbReference type="ARBA" id="ARBA00022692"/>
    </source>
</evidence>
<feature type="transmembrane region" description="Helical" evidence="7">
    <location>
        <begin position="529"/>
        <end position="549"/>
    </location>
</feature>
<accession>A0A7R8WAJ9</accession>
<keyword evidence="4 7" id="KW-1133">Transmembrane helix</keyword>
<reference evidence="8" key="1">
    <citation type="submission" date="2020-11" db="EMBL/GenBank/DDBJ databases">
        <authorList>
            <person name="Tran Van P."/>
        </authorList>
    </citation>
    <scope>NUCLEOTIDE SEQUENCE</scope>
</reference>
<gene>
    <name evidence="8" type="ORF">CTOB1V02_LOCUS3350</name>
</gene>
<name>A0A7R8WAJ9_9CRUS</name>
<comment type="subcellular location">
    <subcellularLocation>
        <location evidence="1">Membrane</location>
        <topology evidence="1">Multi-pass membrane protein</topology>
    </subcellularLocation>
</comment>
<feature type="transmembrane region" description="Helical" evidence="7">
    <location>
        <begin position="570"/>
        <end position="593"/>
    </location>
</feature>
<organism evidence="8">
    <name type="scientific">Cyprideis torosa</name>
    <dbReference type="NCBI Taxonomy" id="163714"/>
    <lineage>
        <taxon>Eukaryota</taxon>
        <taxon>Metazoa</taxon>
        <taxon>Ecdysozoa</taxon>
        <taxon>Arthropoda</taxon>
        <taxon>Crustacea</taxon>
        <taxon>Oligostraca</taxon>
        <taxon>Ostracoda</taxon>
        <taxon>Podocopa</taxon>
        <taxon>Podocopida</taxon>
        <taxon>Cytherocopina</taxon>
        <taxon>Cytheroidea</taxon>
        <taxon>Cytherideidae</taxon>
        <taxon>Cyprideis</taxon>
    </lineage>
</organism>
<dbReference type="EMBL" id="OB660565">
    <property type="protein sequence ID" value="CAD7225408.1"/>
    <property type="molecule type" value="Genomic_DNA"/>
</dbReference>
<proteinExistence type="inferred from homology"/>
<feature type="compositionally biased region" description="Acidic residues" evidence="6">
    <location>
        <begin position="258"/>
        <end position="274"/>
    </location>
</feature>
<dbReference type="AlphaFoldDB" id="A0A7R8WAJ9"/>
<feature type="transmembrane region" description="Helical" evidence="7">
    <location>
        <begin position="41"/>
        <end position="58"/>
    </location>
</feature>
<feature type="compositionally biased region" description="Basic and acidic residues" evidence="6">
    <location>
        <begin position="275"/>
        <end position="284"/>
    </location>
</feature>
<evidence type="ECO:0000256" key="5">
    <source>
        <dbReference type="ARBA" id="ARBA00023136"/>
    </source>
</evidence>
<comment type="similarity">
    <text evidence="2">Belongs to the SLC13A/DASS transporter (TC 2.A.47) family. NADC subfamily.</text>
</comment>
<evidence type="ECO:0000256" key="4">
    <source>
        <dbReference type="ARBA" id="ARBA00022989"/>
    </source>
</evidence>
<dbReference type="GO" id="GO:0015137">
    <property type="term" value="F:citrate transmembrane transporter activity"/>
    <property type="evidence" value="ECO:0007669"/>
    <property type="project" value="TreeGrafter"/>
</dbReference>
<evidence type="ECO:0000256" key="2">
    <source>
        <dbReference type="ARBA" id="ARBA00006772"/>
    </source>
</evidence>
<dbReference type="InterPro" id="IPR001898">
    <property type="entry name" value="SLC13A/DASS"/>
</dbReference>
<keyword evidence="5 7" id="KW-0472">Membrane</keyword>
<dbReference type="PANTHER" id="PTHR10283">
    <property type="entry name" value="SOLUTE CARRIER FAMILY 13 MEMBER"/>
    <property type="match status" value="1"/>
</dbReference>
<evidence type="ECO:0000256" key="6">
    <source>
        <dbReference type="SAM" id="MobiDB-lite"/>
    </source>
</evidence>
<dbReference type="GO" id="GO:0005886">
    <property type="term" value="C:plasma membrane"/>
    <property type="evidence" value="ECO:0007669"/>
    <property type="project" value="TreeGrafter"/>
</dbReference>
<feature type="region of interest" description="Disordered" evidence="6">
    <location>
        <begin position="258"/>
        <end position="285"/>
    </location>
</feature>
<evidence type="ECO:0000256" key="1">
    <source>
        <dbReference type="ARBA" id="ARBA00004141"/>
    </source>
</evidence>
<dbReference type="PANTHER" id="PTHR10283:SF82">
    <property type="entry name" value="SOLUTE CARRIER FAMILY 13 MEMBER 2"/>
    <property type="match status" value="1"/>
</dbReference>
<protein>
    <submittedName>
        <fullName evidence="8">Uncharacterized protein</fullName>
    </submittedName>
</protein>
<keyword evidence="3 7" id="KW-0812">Transmembrane</keyword>
<feature type="transmembrane region" description="Helical" evidence="7">
    <location>
        <begin position="118"/>
        <end position="141"/>
    </location>
</feature>
<dbReference type="OrthoDB" id="6493944at2759"/>
<dbReference type="GO" id="GO:0015141">
    <property type="term" value="F:succinate transmembrane transporter activity"/>
    <property type="evidence" value="ECO:0007669"/>
    <property type="project" value="TreeGrafter"/>
</dbReference>